<dbReference type="PANTHER" id="PTHR43095:SF6">
    <property type="entry name" value="XYLULOSE KINASE"/>
    <property type="match status" value="1"/>
</dbReference>
<keyword evidence="5 8" id="KW-0418">Kinase</keyword>
<feature type="site" description="Important for activity" evidence="8">
    <location>
        <position position="6"/>
    </location>
</feature>
<evidence type="ECO:0000256" key="1">
    <source>
        <dbReference type="ARBA" id="ARBA00009156"/>
    </source>
</evidence>
<dbReference type="GO" id="GO:0004856">
    <property type="term" value="F:D-xylulokinase activity"/>
    <property type="evidence" value="ECO:0007669"/>
    <property type="project" value="UniProtKB-UniRule"/>
</dbReference>
<evidence type="ECO:0000256" key="5">
    <source>
        <dbReference type="ARBA" id="ARBA00022777"/>
    </source>
</evidence>
<dbReference type="PROSITE" id="PS00933">
    <property type="entry name" value="FGGY_KINASES_1"/>
    <property type="match status" value="1"/>
</dbReference>
<dbReference type="InterPro" id="IPR050406">
    <property type="entry name" value="FGGY_Carb_Kinase"/>
</dbReference>
<feature type="binding site" evidence="8">
    <location>
        <begin position="79"/>
        <end position="80"/>
    </location>
    <ligand>
        <name>substrate</name>
    </ligand>
</feature>
<evidence type="ECO:0000256" key="2">
    <source>
        <dbReference type="ARBA" id="ARBA00022629"/>
    </source>
</evidence>
<dbReference type="EC" id="2.7.1.17" evidence="8 9"/>
<evidence type="ECO:0000259" key="10">
    <source>
        <dbReference type="Pfam" id="PF00370"/>
    </source>
</evidence>
<organism evidence="12 13">
    <name type="scientific">Pseudaminobacter soli</name>
    <name type="common">ex Zhang et al. 2022</name>
    <dbReference type="NCBI Taxonomy" id="2831468"/>
    <lineage>
        <taxon>Bacteria</taxon>
        <taxon>Pseudomonadati</taxon>
        <taxon>Pseudomonadota</taxon>
        <taxon>Alphaproteobacteria</taxon>
        <taxon>Hyphomicrobiales</taxon>
        <taxon>Phyllobacteriaceae</taxon>
        <taxon>Pseudaminobacter</taxon>
    </lineage>
</organism>
<dbReference type="GO" id="GO:0042732">
    <property type="term" value="P:D-xylose metabolic process"/>
    <property type="evidence" value="ECO:0007669"/>
    <property type="project" value="UniProtKB-KW"/>
</dbReference>
<dbReference type="Pfam" id="PF00370">
    <property type="entry name" value="FGGY_N"/>
    <property type="match status" value="1"/>
</dbReference>
<dbReference type="GO" id="GO:0005998">
    <property type="term" value="P:xylulose catabolic process"/>
    <property type="evidence" value="ECO:0007669"/>
    <property type="project" value="UniProtKB-UniRule"/>
</dbReference>
<comment type="caution">
    <text evidence="12">The sequence shown here is derived from an EMBL/GenBank/DDBJ whole genome shotgun (WGS) entry which is preliminary data.</text>
</comment>
<comment type="catalytic activity">
    <reaction evidence="8 9">
        <text>D-xylulose + ATP = D-xylulose 5-phosphate + ADP + H(+)</text>
        <dbReference type="Rhea" id="RHEA:10964"/>
        <dbReference type="ChEBI" id="CHEBI:15378"/>
        <dbReference type="ChEBI" id="CHEBI:17140"/>
        <dbReference type="ChEBI" id="CHEBI:30616"/>
        <dbReference type="ChEBI" id="CHEBI:57737"/>
        <dbReference type="ChEBI" id="CHEBI:456216"/>
        <dbReference type="EC" id="2.7.1.17"/>
    </reaction>
</comment>
<dbReference type="Pfam" id="PF02782">
    <property type="entry name" value="FGGY_C"/>
    <property type="match status" value="1"/>
</dbReference>
<keyword evidence="2 8" id="KW-0859">Xylose metabolism</keyword>
<dbReference type="Proteomes" id="UP000680348">
    <property type="component" value="Unassembled WGS sequence"/>
</dbReference>
<evidence type="ECO:0000256" key="3">
    <source>
        <dbReference type="ARBA" id="ARBA00022679"/>
    </source>
</evidence>
<keyword evidence="4 8" id="KW-0547">Nucleotide-binding</keyword>
<proteinExistence type="inferred from homology"/>
<sequence length="483" mass="51344">MYLGIDLGTSGVKALLIDDRQEVVGSASGHLDVSRPQPGWSEQKPSDWIRATEEAIAGLKAKHGSQFAAIKGIGLSGQMHGATLLDGSDEVLRPCILWNDTRSHAEAAKLDADPRFREISGNIVFPGFTAPKIDWVRNNEPEIFERLRKVLLPKDYLRLWLTGEHISEMSDSAGTSWLDVGARKWSAELLEATHLDESQMPSLVEGTEPAGTLRADLAARWGLSGKVVVAGGAGDNAASACGMGTVRSGQAFVSLGTSGVLFAANAAYRPNPQSAVHTFCHALPRAWHQMGVILSATDSLNWLSSITGKSAADLTIHLGEGLRKPTGVIFLPYLSGERTPHNDAVIRGSFTGLGHESDAAALTQAVLEGVAFAFRDSLNALTAAGTMLTRVTAVGGGSRSRYWLKAIATALGLPVDIPEDGDFGAAFGAARLGLIAAEGADPHKALTQPTTAETIEPVADLTAAYEDAYRRYRALYPAIRRTM</sequence>
<dbReference type="PIRSF" id="PIRSF000538">
    <property type="entry name" value="GlpK"/>
    <property type="match status" value="1"/>
</dbReference>
<evidence type="ECO:0000259" key="11">
    <source>
        <dbReference type="Pfam" id="PF02782"/>
    </source>
</evidence>
<feature type="domain" description="Carbohydrate kinase FGGY N-terminal" evidence="10">
    <location>
        <begin position="1"/>
        <end position="242"/>
    </location>
</feature>
<dbReference type="InterPro" id="IPR018484">
    <property type="entry name" value="FGGY_N"/>
</dbReference>
<dbReference type="EMBL" id="JAGWCR010000002">
    <property type="protein sequence ID" value="MBS3647846.1"/>
    <property type="molecule type" value="Genomic_DNA"/>
</dbReference>
<gene>
    <name evidence="8 9 12" type="primary">xylB</name>
    <name evidence="12" type="ORF">KEU06_04285</name>
</gene>
<evidence type="ECO:0000313" key="13">
    <source>
        <dbReference type="Proteomes" id="UP000680348"/>
    </source>
</evidence>
<dbReference type="CDD" id="cd07808">
    <property type="entry name" value="ASKHA_NBD_FGGY_EcXK-like"/>
    <property type="match status" value="1"/>
</dbReference>
<dbReference type="InterPro" id="IPR018483">
    <property type="entry name" value="Carb_kinase_FGGY_CS"/>
</dbReference>
<feature type="domain" description="Carbohydrate kinase FGGY C-terminal" evidence="11">
    <location>
        <begin position="252"/>
        <end position="437"/>
    </location>
</feature>
<evidence type="ECO:0000256" key="8">
    <source>
        <dbReference type="HAMAP-Rule" id="MF_02220"/>
    </source>
</evidence>
<keyword evidence="13" id="KW-1185">Reference proteome</keyword>
<dbReference type="InterPro" id="IPR000577">
    <property type="entry name" value="Carb_kinase_FGGY"/>
</dbReference>
<evidence type="ECO:0000313" key="12">
    <source>
        <dbReference type="EMBL" id="MBS3647846.1"/>
    </source>
</evidence>
<dbReference type="AlphaFoldDB" id="A0A942DYR6"/>
<dbReference type="GO" id="GO:0005524">
    <property type="term" value="F:ATP binding"/>
    <property type="evidence" value="ECO:0007669"/>
    <property type="project" value="UniProtKB-UniRule"/>
</dbReference>
<feature type="active site" description="Proton acceptor" evidence="8">
    <location>
        <position position="235"/>
    </location>
</feature>
<evidence type="ECO:0000256" key="7">
    <source>
        <dbReference type="ARBA" id="ARBA00023277"/>
    </source>
</evidence>
<dbReference type="RefSeq" id="WP_188253410.1">
    <property type="nucleotide sequence ID" value="NZ_JABVCF010000002.1"/>
</dbReference>
<name>A0A942DYR6_9HYPH</name>
<evidence type="ECO:0000256" key="4">
    <source>
        <dbReference type="ARBA" id="ARBA00022741"/>
    </source>
</evidence>
<dbReference type="HAMAP" id="MF_02220">
    <property type="entry name" value="XylB"/>
    <property type="match status" value="1"/>
</dbReference>
<protein>
    <recommendedName>
        <fullName evidence="8 9">Xylulose kinase</fullName>
        <shortName evidence="8 9">Xylulokinase</shortName>
        <ecNumber evidence="8 9">2.7.1.17</ecNumber>
    </recommendedName>
</protein>
<dbReference type="SUPFAM" id="SSF53067">
    <property type="entry name" value="Actin-like ATPase domain"/>
    <property type="match status" value="2"/>
</dbReference>
<evidence type="ECO:0000256" key="6">
    <source>
        <dbReference type="ARBA" id="ARBA00022840"/>
    </source>
</evidence>
<reference evidence="12" key="1">
    <citation type="submission" date="2021-04" db="EMBL/GenBank/DDBJ databases">
        <title>Pseudaminobacter soli sp. nov., isolated from paddy soil contaminated by heavy metals.</title>
        <authorList>
            <person name="Zhang K."/>
        </authorList>
    </citation>
    <scope>NUCLEOTIDE SEQUENCE</scope>
    <source>
        <strain evidence="12">19-2017</strain>
    </source>
</reference>
<dbReference type="InterPro" id="IPR018485">
    <property type="entry name" value="FGGY_C"/>
</dbReference>
<accession>A0A942DYR6</accession>
<dbReference type="NCBIfam" id="TIGR01312">
    <property type="entry name" value="XylB"/>
    <property type="match status" value="1"/>
</dbReference>
<keyword evidence="6 8" id="KW-0067">ATP-binding</keyword>
<dbReference type="InterPro" id="IPR006000">
    <property type="entry name" value="Xylulokinase"/>
</dbReference>
<dbReference type="InterPro" id="IPR043129">
    <property type="entry name" value="ATPase_NBD"/>
</dbReference>
<comment type="function">
    <text evidence="8">Catalyzes the phosphorylation of D-xylulose to D-xylulose 5-phosphate.</text>
</comment>
<comment type="similarity">
    <text evidence="1 8 9">Belongs to the FGGY kinase family.</text>
</comment>
<keyword evidence="7 8" id="KW-0119">Carbohydrate metabolism</keyword>
<dbReference type="PANTHER" id="PTHR43095">
    <property type="entry name" value="SUGAR KINASE"/>
    <property type="match status" value="1"/>
</dbReference>
<evidence type="ECO:0000256" key="9">
    <source>
        <dbReference type="RuleBase" id="RU364073"/>
    </source>
</evidence>
<keyword evidence="3 8" id="KW-0808">Transferase</keyword>
<dbReference type="Gene3D" id="3.30.420.40">
    <property type="match status" value="2"/>
</dbReference>